<dbReference type="EMBL" id="JAUDFV010000153">
    <property type="protein sequence ID" value="KAL2717459.1"/>
    <property type="molecule type" value="Genomic_DNA"/>
</dbReference>
<organism evidence="1 2">
    <name type="scientific">Vespula squamosa</name>
    <name type="common">Southern yellow jacket</name>
    <name type="synonym">Wasp</name>
    <dbReference type="NCBI Taxonomy" id="30214"/>
    <lineage>
        <taxon>Eukaryota</taxon>
        <taxon>Metazoa</taxon>
        <taxon>Ecdysozoa</taxon>
        <taxon>Arthropoda</taxon>
        <taxon>Hexapoda</taxon>
        <taxon>Insecta</taxon>
        <taxon>Pterygota</taxon>
        <taxon>Neoptera</taxon>
        <taxon>Endopterygota</taxon>
        <taxon>Hymenoptera</taxon>
        <taxon>Apocrita</taxon>
        <taxon>Aculeata</taxon>
        <taxon>Vespoidea</taxon>
        <taxon>Vespidae</taxon>
        <taxon>Vespinae</taxon>
        <taxon>Vespula</taxon>
    </lineage>
</organism>
<gene>
    <name evidence="1" type="ORF">V1478_013159</name>
</gene>
<evidence type="ECO:0000313" key="1">
    <source>
        <dbReference type="EMBL" id="KAL2717459.1"/>
    </source>
</evidence>
<accession>A0ABD2AA21</accession>
<evidence type="ECO:0000313" key="2">
    <source>
        <dbReference type="Proteomes" id="UP001607302"/>
    </source>
</evidence>
<comment type="caution">
    <text evidence="1">The sequence shown here is derived from an EMBL/GenBank/DDBJ whole genome shotgun (WGS) entry which is preliminary data.</text>
</comment>
<sequence>MHSSDSISKLSPGYSMYELAHNNVTTYRYVTCGEHVDPALCDAVTQIFGFPTEIETEESLEAPHLAMW</sequence>
<proteinExistence type="predicted"/>
<dbReference type="AlphaFoldDB" id="A0ABD2AA21"/>
<protein>
    <submittedName>
        <fullName evidence="1">Uncharacterized protein</fullName>
    </submittedName>
</protein>
<dbReference type="Proteomes" id="UP001607302">
    <property type="component" value="Unassembled WGS sequence"/>
</dbReference>
<reference evidence="1 2" key="1">
    <citation type="journal article" date="2024" name="Ann. Entomol. Soc. Am.">
        <title>Genomic analyses of the southern and eastern yellowjacket wasps (Hymenoptera: Vespidae) reveal evolutionary signatures of social life.</title>
        <authorList>
            <person name="Catto M.A."/>
            <person name="Caine P.B."/>
            <person name="Orr S.E."/>
            <person name="Hunt B.G."/>
            <person name="Goodisman M.A.D."/>
        </authorList>
    </citation>
    <scope>NUCLEOTIDE SEQUENCE [LARGE SCALE GENOMIC DNA]</scope>
    <source>
        <strain evidence="1">233</strain>
        <tissue evidence="1">Head and thorax</tissue>
    </source>
</reference>
<keyword evidence="2" id="KW-1185">Reference proteome</keyword>
<name>A0ABD2AA21_VESSQ</name>